<keyword evidence="1" id="KW-0812">Transmembrane</keyword>
<keyword evidence="1" id="KW-0472">Membrane</keyword>
<organism evidence="2 3">
    <name type="scientific">Pseudomonas nitroreducens</name>
    <dbReference type="NCBI Taxonomy" id="46680"/>
    <lineage>
        <taxon>Bacteria</taxon>
        <taxon>Pseudomonadati</taxon>
        <taxon>Pseudomonadota</taxon>
        <taxon>Gammaproteobacteria</taxon>
        <taxon>Pseudomonadales</taxon>
        <taxon>Pseudomonadaceae</taxon>
        <taxon>Pseudomonas</taxon>
    </lineage>
</organism>
<protein>
    <submittedName>
        <fullName evidence="2">DUF2730 family protein</fullName>
    </submittedName>
</protein>
<sequence length="106" mass="11797">MDLDFVLRAGQFAFTALVGLYTLATARRSSTKAEADQLTDRLSSQDNRLLTLEQQMLHLPDSQQLSELAGDMKAIKAELSGLAKALDPLTRSVDRINDYLLSERRS</sequence>
<dbReference type="Pfam" id="PF10805">
    <property type="entry name" value="DUF2730"/>
    <property type="match status" value="1"/>
</dbReference>
<evidence type="ECO:0000313" key="2">
    <source>
        <dbReference type="EMBL" id="QIE87344.1"/>
    </source>
</evidence>
<evidence type="ECO:0000256" key="1">
    <source>
        <dbReference type="SAM" id="Phobius"/>
    </source>
</evidence>
<dbReference type="Proteomes" id="UP000501063">
    <property type="component" value="Chromosome"/>
</dbReference>
<feature type="transmembrane region" description="Helical" evidence="1">
    <location>
        <begin position="6"/>
        <end position="24"/>
    </location>
</feature>
<dbReference type="EMBL" id="CP049140">
    <property type="protein sequence ID" value="QIE87344.1"/>
    <property type="molecule type" value="Genomic_DNA"/>
</dbReference>
<evidence type="ECO:0000313" key="3">
    <source>
        <dbReference type="Proteomes" id="UP000501063"/>
    </source>
</evidence>
<reference evidence="2 3" key="1">
    <citation type="submission" date="2020-02" db="EMBL/GenBank/DDBJ databases">
        <title>Integrative conjugative elements (ICEs) and plasmids drive adaptation of Pseudomonas nitroreducens strain HBP1 to wastewater environment.</title>
        <authorList>
            <person name="Sentchilo V."/>
            <person name="Carraro N."/>
            <person name="Bertelli C."/>
            <person name="van der Meer J.R."/>
        </authorList>
    </citation>
    <scope>NUCLEOTIDE SEQUENCE [LARGE SCALE GENOMIC DNA]</scope>
    <source>
        <strain evidence="2 3">HBP1</strain>
    </source>
</reference>
<dbReference type="InterPro" id="IPR020269">
    <property type="entry name" value="Phage_Mu_Releasin"/>
</dbReference>
<dbReference type="AlphaFoldDB" id="A0A6G6IWH2"/>
<name>A0A6G6IWH2_PSENT</name>
<keyword evidence="1" id="KW-1133">Transmembrane helix</keyword>
<gene>
    <name evidence="2" type="ORF">G5B91_14135</name>
</gene>
<proteinExistence type="predicted"/>
<dbReference type="RefSeq" id="WP_024762335.1">
    <property type="nucleotide sequence ID" value="NZ_CAMIIC010000007.1"/>
</dbReference>
<accession>A0A6G6IWH2</accession>
<dbReference type="KEGG" id="pnt:G5B91_14135"/>